<keyword evidence="6 9" id="KW-0863">Zinc-finger</keyword>
<feature type="domain" description="C2H2-type" evidence="11">
    <location>
        <begin position="137"/>
        <end position="166"/>
    </location>
</feature>
<evidence type="ECO:0000256" key="10">
    <source>
        <dbReference type="SAM" id="MobiDB-lite"/>
    </source>
</evidence>
<comment type="caution">
    <text evidence="12">The sequence shown here is derived from an EMBL/GenBank/DDBJ whole genome shotgun (WGS) entry which is preliminary data.</text>
</comment>
<dbReference type="SUPFAM" id="SSF57667">
    <property type="entry name" value="beta-beta-alpha zinc fingers"/>
    <property type="match status" value="2"/>
</dbReference>
<dbReference type="InterPro" id="IPR041661">
    <property type="entry name" value="ZN622/Rei1/Reh1_Znf-C2H2"/>
</dbReference>
<evidence type="ECO:0000313" key="13">
    <source>
        <dbReference type="Proteomes" id="UP001381693"/>
    </source>
</evidence>
<evidence type="ECO:0000256" key="1">
    <source>
        <dbReference type="ARBA" id="ARBA00004496"/>
    </source>
</evidence>
<evidence type="ECO:0000256" key="8">
    <source>
        <dbReference type="ARBA" id="ARBA00034126"/>
    </source>
</evidence>
<feature type="compositionally biased region" description="Acidic residues" evidence="10">
    <location>
        <begin position="119"/>
        <end position="130"/>
    </location>
</feature>
<dbReference type="InterPro" id="IPR003604">
    <property type="entry name" value="Matrin/U1-like-C_Znf_C2H2"/>
</dbReference>
<keyword evidence="4" id="KW-0479">Metal-binding</keyword>
<comment type="subcellular location">
    <subcellularLocation>
        <location evidence="1">Cytoplasm</location>
    </subcellularLocation>
</comment>
<dbReference type="SMART" id="SM00451">
    <property type="entry name" value="ZnF_U1"/>
    <property type="match status" value="3"/>
</dbReference>
<dbReference type="GO" id="GO:0005737">
    <property type="term" value="C:cytoplasm"/>
    <property type="evidence" value="ECO:0007669"/>
    <property type="project" value="UniProtKB-SubCell"/>
</dbReference>
<gene>
    <name evidence="12" type="ORF">SK128_011950</name>
</gene>
<dbReference type="InterPro" id="IPR013087">
    <property type="entry name" value="Znf_C2H2_type"/>
</dbReference>
<keyword evidence="13" id="KW-1185">Reference proteome</keyword>
<evidence type="ECO:0000256" key="4">
    <source>
        <dbReference type="ARBA" id="ARBA00022723"/>
    </source>
</evidence>
<evidence type="ECO:0000256" key="3">
    <source>
        <dbReference type="ARBA" id="ARBA00022517"/>
    </source>
</evidence>
<protein>
    <recommendedName>
        <fullName evidence="11">C2H2-type domain-containing protein</fullName>
    </recommendedName>
</protein>
<accession>A0AAN8XKB5</accession>
<keyword evidence="2" id="KW-0963">Cytoplasm</keyword>
<evidence type="ECO:0000256" key="6">
    <source>
        <dbReference type="ARBA" id="ARBA00022771"/>
    </source>
</evidence>
<dbReference type="Gene3D" id="3.30.160.60">
    <property type="entry name" value="Classic Zinc Finger"/>
    <property type="match status" value="2"/>
</dbReference>
<comment type="similarity">
    <text evidence="8">Belongs to the REI1 family.</text>
</comment>
<dbReference type="EMBL" id="JAXCGZ010003778">
    <property type="protein sequence ID" value="KAK7083268.1"/>
    <property type="molecule type" value="Genomic_DNA"/>
</dbReference>
<dbReference type="Proteomes" id="UP001381693">
    <property type="component" value="Unassembled WGS sequence"/>
</dbReference>
<feature type="domain" description="C2H2-type" evidence="11">
    <location>
        <begin position="70"/>
        <end position="99"/>
    </location>
</feature>
<evidence type="ECO:0000256" key="2">
    <source>
        <dbReference type="ARBA" id="ARBA00022490"/>
    </source>
</evidence>
<evidence type="ECO:0000256" key="5">
    <source>
        <dbReference type="ARBA" id="ARBA00022737"/>
    </source>
</evidence>
<dbReference type="InterPro" id="IPR036236">
    <property type="entry name" value="Znf_C2H2_sf"/>
</dbReference>
<dbReference type="AlphaFoldDB" id="A0AAN8XKB5"/>
<evidence type="ECO:0000256" key="7">
    <source>
        <dbReference type="ARBA" id="ARBA00022833"/>
    </source>
</evidence>
<dbReference type="GO" id="GO:0042273">
    <property type="term" value="P:ribosomal large subunit biogenesis"/>
    <property type="evidence" value="ECO:0007669"/>
    <property type="project" value="TreeGrafter"/>
</dbReference>
<dbReference type="GO" id="GO:0030687">
    <property type="term" value="C:preribosome, large subunit precursor"/>
    <property type="evidence" value="ECO:0007669"/>
    <property type="project" value="TreeGrafter"/>
</dbReference>
<feature type="region of interest" description="Disordered" evidence="10">
    <location>
        <begin position="177"/>
        <end position="207"/>
    </location>
</feature>
<sequence length="207" mass="23735">MSVFTCLSCHVAFANADGQKDHFRSEWHRYNLMRKVAELPPVSRETFNERAQQVETQIAQMTQTKEEKKKYCKPCGRSFANKMTYDNHLNSKKHVEKSAVYFEEAKNRRNLAKQKSMEDDADSDDDDDEDALSKTKMNCKSCNESFADQVAFYNHMKSKKHMERSAACNVAVTSKKSGFSAGQSTSKMDVDSDDDSEYEELEGVFKK</sequence>
<dbReference type="InterPro" id="IPR022755">
    <property type="entry name" value="Znf_C2H2_jaz"/>
</dbReference>
<dbReference type="PROSITE" id="PS00028">
    <property type="entry name" value="ZINC_FINGER_C2H2_1"/>
    <property type="match status" value="3"/>
</dbReference>
<dbReference type="PROSITE" id="PS50157">
    <property type="entry name" value="ZINC_FINGER_C2H2_2"/>
    <property type="match status" value="2"/>
</dbReference>
<feature type="region of interest" description="Disordered" evidence="10">
    <location>
        <begin position="110"/>
        <end position="132"/>
    </location>
</feature>
<dbReference type="Pfam" id="PF12171">
    <property type="entry name" value="zf-C2H2_jaz"/>
    <property type="match status" value="1"/>
</dbReference>
<name>A0AAN8XKB5_HALRR</name>
<dbReference type="GO" id="GO:0008270">
    <property type="term" value="F:zinc ion binding"/>
    <property type="evidence" value="ECO:0007669"/>
    <property type="project" value="UniProtKB-KW"/>
</dbReference>
<evidence type="ECO:0000256" key="9">
    <source>
        <dbReference type="PROSITE-ProRule" id="PRU00042"/>
    </source>
</evidence>
<keyword evidence="5" id="KW-0677">Repeat</keyword>
<reference evidence="12 13" key="1">
    <citation type="submission" date="2023-11" db="EMBL/GenBank/DDBJ databases">
        <title>Halocaridina rubra genome assembly.</title>
        <authorList>
            <person name="Smith C."/>
        </authorList>
    </citation>
    <scope>NUCLEOTIDE SEQUENCE [LARGE SCALE GENOMIC DNA]</scope>
    <source>
        <strain evidence="12">EP-1</strain>
        <tissue evidence="12">Whole</tissue>
    </source>
</reference>
<keyword evidence="7" id="KW-0862">Zinc</keyword>
<organism evidence="12 13">
    <name type="scientific">Halocaridina rubra</name>
    <name type="common">Hawaiian red shrimp</name>
    <dbReference type="NCBI Taxonomy" id="373956"/>
    <lineage>
        <taxon>Eukaryota</taxon>
        <taxon>Metazoa</taxon>
        <taxon>Ecdysozoa</taxon>
        <taxon>Arthropoda</taxon>
        <taxon>Crustacea</taxon>
        <taxon>Multicrustacea</taxon>
        <taxon>Malacostraca</taxon>
        <taxon>Eumalacostraca</taxon>
        <taxon>Eucarida</taxon>
        <taxon>Decapoda</taxon>
        <taxon>Pleocyemata</taxon>
        <taxon>Caridea</taxon>
        <taxon>Atyoidea</taxon>
        <taxon>Atyidae</taxon>
        <taxon>Halocaridina</taxon>
    </lineage>
</organism>
<keyword evidence="3" id="KW-0690">Ribosome biogenesis</keyword>
<dbReference type="PANTHER" id="PTHR13182:SF8">
    <property type="entry name" value="CYTOPLASMIC 60S SUBUNIT BIOGENESIS FACTOR ZNF622"/>
    <property type="match status" value="1"/>
</dbReference>
<dbReference type="Pfam" id="PF12756">
    <property type="entry name" value="zf-C2H2_2"/>
    <property type="match status" value="1"/>
</dbReference>
<dbReference type="PANTHER" id="PTHR13182">
    <property type="entry name" value="ZINC FINGER PROTEIN 622"/>
    <property type="match status" value="1"/>
</dbReference>
<proteinExistence type="inferred from homology"/>
<evidence type="ECO:0000313" key="12">
    <source>
        <dbReference type="EMBL" id="KAK7083268.1"/>
    </source>
</evidence>
<dbReference type="GO" id="GO:0003676">
    <property type="term" value="F:nucleic acid binding"/>
    <property type="evidence" value="ECO:0007669"/>
    <property type="project" value="InterPro"/>
</dbReference>
<feature type="compositionally biased region" description="Acidic residues" evidence="10">
    <location>
        <begin position="191"/>
        <end position="207"/>
    </location>
</feature>
<dbReference type="SMART" id="SM00355">
    <property type="entry name" value="ZnF_C2H2"/>
    <property type="match status" value="3"/>
</dbReference>
<evidence type="ECO:0000259" key="11">
    <source>
        <dbReference type="PROSITE" id="PS50157"/>
    </source>
</evidence>
<dbReference type="InterPro" id="IPR040025">
    <property type="entry name" value="Znf622/Rei1/Reh1"/>
</dbReference>